<dbReference type="Proteomes" id="UP000800200">
    <property type="component" value="Unassembled WGS sequence"/>
</dbReference>
<sequence>MAIADCILLPQAAGKSMVLVDNLQGYRATICNFAATPRILTFGALKPPLRRRFLDAFVHLHGVPVEQKGDLEPVLNALRGKYIFGFLKQPVPAPDFLGSDAFVDHYRFGLAGSYRWTKCAKMVHRLLCVLSLSLAAGFGSVEFFAIPSTFADLVILLPT</sequence>
<name>A0A6A6E1X5_9PEZI</name>
<evidence type="ECO:0000313" key="2">
    <source>
        <dbReference type="EMBL" id="KAF2184579.1"/>
    </source>
</evidence>
<gene>
    <name evidence="2" type="ORF">K469DRAFT_688588</name>
</gene>
<keyword evidence="3" id="KW-1185">Reference proteome</keyword>
<evidence type="ECO:0000256" key="1">
    <source>
        <dbReference type="SAM" id="Phobius"/>
    </source>
</evidence>
<keyword evidence="1" id="KW-0472">Membrane</keyword>
<protein>
    <submittedName>
        <fullName evidence="2">Uncharacterized protein</fullName>
    </submittedName>
</protein>
<keyword evidence="1" id="KW-0812">Transmembrane</keyword>
<evidence type="ECO:0000313" key="3">
    <source>
        <dbReference type="Proteomes" id="UP000800200"/>
    </source>
</evidence>
<proteinExistence type="predicted"/>
<accession>A0A6A6E1X5</accession>
<dbReference type="EMBL" id="ML994637">
    <property type="protein sequence ID" value="KAF2184579.1"/>
    <property type="molecule type" value="Genomic_DNA"/>
</dbReference>
<keyword evidence="1" id="KW-1133">Transmembrane helix</keyword>
<reference evidence="2" key="1">
    <citation type="journal article" date="2020" name="Stud. Mycol.">
        <title>101 Dothideomycetes genomes: a test case for predicting lifestyles and emergence of pathogens.</title>
        <authorList>
            <person name="Haridas S."/>
            <person name="Albert R."/>
            <person name="Binder M."/>
            <person name="Bloem J."/>
            <person name="Labutti K."/>
            <person name="Salamov A."/>
            <person name="Andreopoulos B."/>
            <person name="Baker S."/>
            <person name="Barry K."/>
            <person name="Bills G."/>
            <person name="Bluhm B."/>
            <person name="Cannon C."/>
            <person name="Castanera R."/>
            <person name="Culley D."/>
            <person name="Daum C."/>
            <person name="Ezra D."/>
            <person name="Gonzalez J."/>
            <person name="Henrissat B."/>
            <person name="Kuo A."/>
            <person name="Liang C."/>
            <person name="Lipzen A."/>
            <person name="Lutzoni F."/>
            <person name="Magnuson J."/>
            <person name="Mondo S."/>
            <person name="Nolan M."/>
            <person name="Ohm R."/>
            <person name="Pangilinan J."/>
            <person name="Park H.-J."/>
            <person name="Ramirez L."/>
            <person name="Alfaro M."/>
            <person name="Sun H."/>
            <person name="Tritt A."/>
            <person name="Yoshinaga Y."/>
            <person name="Zwiers L.-H."/>
            <person name="Turgeon B."/>
            <person name="Goodwin S."/>
            <person name="Spatafora J."/>
            <person name="Crous P."/>
            <person name="Grigoriev I."/>
        </authorList>
    </citation>
    <scope>NUCLEOTIDE SEQUENCE</scope>
    <source>
        <strain evidence="2">CBS 207.26</strain>
    </source>
</reference>
<dbReference type="AlphaFoldDB" id="A0A6A6E1X5"/>
<organism evidence="2 3">
    <name type="scientific">Zopfia rhizophila CBS 207.26</name>
    <dbReference type="NCBI Taxonomy" id="1314779"/>
    <lineage>
        <taxon>Eukaryota</taxon>
        <taxon>Fungi</taxon>
        <taxon>Dikarya</taxon>
        <taxon>Ascomycota</taxon>
        <taxon>Pezizomycotina</taxon>
        <taxon>Dothideomycetes</taxon>
        <taxon>Dothideomycetes incertae sedis</taxon>
        <taxon>Zopfiaceae</taxon>
        <taxon>Zopfia</taxon>
    </lineage>
</organism>
<feature type="transmembrane region" description="Helical" evidence="1">
    <location>
        <begin position="126"/>
        <end position="146"/>
    </location>
</feature>